<keyword evidence="2" id="KW-1185">Reference proteome</keyword>
<organism evidence="1 2">
    <name type="scientific">Burkholderia oklahomensis</name>
    <dbReference type="NCBI Taxonomy" id="342113"/>
    <lineage>
        <taxon>Bacteria</taxon>
        <taxon>Pseudomonadati</taxon>
        <taxon>Pseudomonadota</taxon>
        <taxon>Betaproteobacteria</taxon>
        <taxon>Burkholderiales</taxon>
        <taxon>Burkholderiaceae</taxon>
        <taxon>Burkholderia</taxon>
        <taxon>pseudomallei group</taxon>
    </lineage>
</organism>
<dbReference type="AlphaFoldDB" id="A0AAI8BF72"/>
<protein>
    <submittedName>
        <fullName evidence="1">Uncharacterized protein</fullName>
    </submittedName>
</protein>
<name>A0AAI8BF72_9BURK</name>
<dbReference type="EMBL" id="CP008727">
    <property type="protein sequence ID" value="AIO70986.1"/>
    <property type="molecule type" value="Genomic_DNA"/>
</dbReference>
<evidence type="ECO:0000313" key="1">
    <source>
        <dbReference type="EMBL" id="AIO70986.1"/>
    </source>
</evidence>
<dbReference type="Proteomes" id="UP000029424">
    <property type="component" value="Chromosome 2"/>
</dbReference>
<sequence>MTQKNFPATIRFRGYFAEQGVNGMWKLRGRGERRLVTHSELLNLVNARPKRKGGAR</sequence>
<evidence type="ECO:0000313" key="2">
    <source>
        <dbReference type="Proteomes" id="UP000029424"/>
    </source>
</evidence>
<proteinExistence type="predicted"/>
<reference evidence="1 2" key="1">
    <citation type="submission" date="2014-06" db="EMBL/GenBank/DDBJ databases">
        <authorList>
            <person name="Bishop-Lilly K.A."/>
            <person name="Broomall S.M."/>
            <person name="Chain P.S."/>
            <person name="Chertkov O."/>
            <person name="Coyne S.R."/>
            <person name="Daligault H.E."/>
            <person name="Davenport K.W."/>
            <person name="Erkkila T."/>
            <person name="Frey K.G."/>
            <person name="Gibbons H.S."/>
            <person name="Gu W."/>
            <person name="Jaissle J."/>
            <person name="Johnson S.L."/>
            <person name="Koroleva G.I."/>
            <person name="Ladner J.T."/>
            <person name="Lo C.-C."/>
            <person name="Minogue T.D."/>
            <person name="Munk C."/>
            <person name="Palacios G.F."/>
            <person name="Redden C.L."/>
            <person name="Rosenzweig C.N."/>
            <person name="Scholz M.B."/>
            <person name="Teshima H."/>
            <person name="Xu Y."/>
        </authorList>
    </citation>
    <scope>NUCLEOTIDE SEQUENCE [LARGE SCALE GENOMIC DNA]</scope>
    <source>
        <strain evidence="1 2">EO147</strain>
    </source>
</reference>
<accession>A0AAI8BF72</accession>
<dbReference type="KEGG" id="bok:DM82_4344"/>
<dbReference type="RefSeq" id="WP_157759734.1">
    <property type="nucleotide sequence ID" value="NZ_CP008727.1"/>
</dbReference>
<gene>
    <name evidence="1" type="ORF">DM82_4344</name>
</gene>